<reference evidence="1" key="1">
    <citation type="journal article" date="2013" name="Genetics">
        <title>The draft genome and transcriptome of Panagrellus redivivus are shaped by the harsh demands of a free-living lifestyle.</title>
        <authorList>
            <person name="Srinivasan J."/>
            <person name="Dillman A.R."/>
            <person name="Macchietto M.G."/>
            <person name="Heikkinen L."/>
            <person name="Lakso M."/>
            <person name="Fracchia K.M."/>
            <person name="Antoshechkin I."/>
            <person name="Mortazavi A."/>
            <person name="Wong G."/>
            <person name="Sternberg P.W."/>
        </authorList>
    </citation>
    <scope>NUCLEOTIDE SEQUENCE [LARGE SCALE GENOMIC DNA]</scope>
    <source>
        <strain evidence="1">MT8872</strain>
    </source>
</reference>
<sequence>MSFSTVGPMSMTDVTFFIPEIFNQILINRGWERVSEHRSIEGIIQSGRHVELLQFFPLLLASKTAFRRFRALLKFEATSETFSLFVLLIDGYPCILNTNDFDKSIAMDTVPSLRDEDMHYLPAGFYSLNGYNIRILTENRSWELQNLRTSWKNTQTPIFHAGANQLTYYIDTDSKWLYPNRRFDSSSYTEQIILDIRGYRNCDVSLPDVKNLVIIGNSLNLPFCFDWYTLHRTETLSIELWPVSMKILLDFKNIANLLAMRKPFKCLNISMLVSKGQAEAHFAEIITVIPNLFAEAVDTCTSADVRVYARFDVQLPWKAVENLVDHHRFYTKRYSKFYRMVSQHHRNLYYVCNVNIIEEVVHQYRY</sequence>
<dbReference type="Proteomes" id="UP000492821">
    <property type="component" value="Unassembled WGS sequence"/>
</dbReference>
<reference evidence="2" key="2">
    <citation type="submission" date="2020-10" db="UniProtKB">
        <authorList>
            <consortium name="WormBaseParasite"/>
        </authorList>
    </citation>
    <scope>IDENTIFICATION</scope>
</reference>
<organism evidence="1 2">
    <name type="scientific">Panagrellus redivivus</name>
    <name type="common">Microworm</name>
    <dbReference type="NCBI Taxonomy" id="6233"/>
    <lineage>
        <taxon>Eukaryota</taxon>
        <taxon>Metazoa</taxon>
        <taxon>Ecdysozoa</taxon>
        <taxon>Nematoda</taxon>
        <taxon>Chromadorea</taxon>
        <taxon>Rhabditida</taxon>
        <taxon>Tylenchina</taxon>
        <taxon>Panagrolaimomorpha</taxon>
        <taxon>Panagrolaimoidea</taxon>
        <taxon>Panagrolaimidae</taxon>
        <taxon>Panagrellus</taxon>
    </lineage>
</organism>
<dbReference type="AlphaFoldDB" id="A0A7E4WA29"/>
<name>A0A7E4WA29_PANRE</name>
<evidence type="ECO:0000313" key="2">
    <source>
        <dbReference type="WBParaSite" id="Pan_g7958.t1"/>
    </source>
</evidence>
<keyword evidence="1" id="KW-1185">Reference proteome</keyword>
<proteinExistence type="predicted"/>
<protein>
    <submittedName>
        <fullName evidence="2">FBA_2 domain-containing protein</fullName>
    </submittedName>
</protein>
<dbReference type="WBParaSite" id="Pan_g7958.t1">
    <property type="protein sequence ID" value="Pan_g7958.t1"/>
    <property type="gene ID" value="Pan_g7958"/>
</dbReference>
<evidence type="ECO:0000313" key="1">
    <source>
        <dbReference type="Proteomes" id="UP000492821"/>
    </source>
</evidence>
<accession>A0A7E4WA29</accession>